<dbReference type="InterPro" id="IPR014895">
    <property type="entry name" value="Alginate_lyase_2"/>
</dbReference>
<evidence type="ECO:0000313" key="1">
    <source>
        <dbReference type="EMBL" id="SDC16638.1"/>
    </source>
</evidence>
<reference evidence="2" key="1">
    <citation type="submission" date="2016-10" db="EMBL/GenBank/DDBJ databases">
        <authorList>
            <person name="Varghese N."/>
            <person name="Submissions S."/>
        </authorList>
    </citation>
    <scope>NUCLEOTIDE SEQUENCE [LARGE SCALE GENOMIC DNA]</scope>
    <source>
        <strain evidence="2">DSM 26382</strain>
    </source>
</reference>
<protein>
    <submittedName>
        <fullName evidence="1">Alginate lyase</fullName>
    </submittedName>
</protein>
<sequence length="227" mass="24947">MIELAMWNLSIPVGVPATTIETRVLAGGYQDHYFQSKDGAIFFWSPVNGTTTESASYPRSELRETYADGSLRNWTYPGADHFLRAALSVSQVPSTGKIVIGQIHAYKSSLPLLKLEYQYKTKTASGNIVAKVRMTPNAEIQTVTVASGIVLNQAFSYAINLKPDGTLAIQLDRTNWSTRLDSSWAAKPLYFKAGVYTQDNTGYETEAGAARFDQLSIEHRALLSTAP</sequence>
<dbReference type="RefSeq" id="WP_055984438.1">
    <property type="nucleotide sequence ID" value="NZ_FMZQ01000001.1"/>
</dbReference>
<dbReference type="GO" id="GO:0016829">
    <property type="term" value="F:lyase activity"/>
    <property type="evidence" value="ECO:0007669"/>
    <property type="project" value="UniProtKB-KW"/>
</dbReference>
<keyword evidence="1" id="KW-0456">Lyase</keyword>
<dbReference type="Gene3D" id="2.60.120.200">
    <property type="match status" value="1"/>
</dbReference>
<dbReference type="InterPro" id="IPR013320">
    <property type="entry name" value="ConA-like_dom_sf"/>
</dbReference>
<accession>A0A1G6JD22</accession>
<dbReference type="EMBL" id="FMZQ01000001">
    <property type="protein sequence ID" value="SDC16638.1"/>
    <property type="molecule type" value="Genomic_DNA"/>
</dbReference>
<gene>
    <name evidence="1" type="ORF">SAMN05216576_101663</name>
</gene>
<dbReference type="Pfam" id="PF08787">
    <property type="entry name" value="Alginate_lyase2"/>
    <property type="match status" value="1"/>
</dbReference>
<organism evidence="1 2">
    <name type="scientific">Ectopseudomonas chengduensis</name>
    <dbReference type="NCBI Taxonomy" id="489632"/>
    <lineage>
        <taxon>Bacteria</taxon>
        <taxon>Pseudomonadati</taxon>
        <taxon>Pseudomonadota</taxon>
        <taxon>Gammaproteobacteria</taxon>
        <taxon>Pseudomonadales</taxon>
        <taxon>Pseudomonadaceae</taxon>
        <taxon>Ectopseudomonas</taxon>
    </lineage>
</organism>
<dbReference type="SUPFAM" id="SSF49899">
    <property type="entry name" value="Concanavalin A-like lectins/glucanases"/>
    <property type="match status" value="1"/>
</dbReference>
<name>A0A1G6JD22_9GAMM</name>
<proteinExistence type="predicted"/>
<dbReference type="AlphaFoldDB" id="A0A1G6JD22"/>
<evidence type="ECO:0000313" key="2">
    <source>
        <dbReference type="Proteomes" id="UP000199467"/>
    </source>
</evidence>
<dbReference type="Proteomes" id="UP000199467">
    <property type="component" value="Unassembled WGS sequence"/>
</dbReference>
<keyword evidence="2" id="KW-1185">Reference proteome</keyword>